<dbReference type="EMBL" id="AP005702">
    <property type="protein sequence ID" value="BAD26101.1"/>
    <property type="molecule type" value="Genomic_DNA"/>
</dbReference>
<evidence type="ECO:0000313" key="2">
    <source>
        <dbReference type="EMBL" id="BAD26101.1"/>
    </source>
</evidence>
<dbReference type="EMBL" id="AP005312">
    <property type="protein sequence ID" value="BAD25831.1"/>
    <property type="molecule type" value="Genomic_DNA"/>
</dbReference>
<sequence>MVVLSEVNLHISKGERFHTDPCAACRTASLNPRRTQQWTASHRSSDDDAQRATTRVGCRWRGSLELHWQPWTAALIRAGIARASKWTDGA</sequence>
<evidence type="ECO:0000313" key="1">
    <source>
        <dbReference type="EMBL" id="BAD25831.1"/>
    </source>
</evidence>
<accession>Q6H598</accession>
<evidence type="ECO:0000313" key="3">
    <source>
        <dbReference type="Proteomes" id="UP000000763"/>
    </source>
</evidence>
<organism evidence="2 3">
    <name type="scientific">Oryza sativa subsp. japonica</name>
    <name type="common">Rice</name>
    <dbReference type="NCBI Taxonomy" id="39947"/>
    <lineage>
        <taxon>Eukaryota</taxon>
        <taxon>Viridiplantae</taxon>
        <taxon>Streptophyta</taxon>
        <taxon>Embryophyta</taxon>
        <taxon>Tracheophyta</taxon>
        <taxon>Spermatophyta</taxon>
        <taxon>Magnoliopsida</taxon>
        <taxon>Liliopsida</taxon>
        <taxon>Poales</taxon>
        <taxon>Poaceae</taxon>
        <taxon>BOP clade</taxon>
        <taxon>Oryzoideae</taxon>
        <taxon>Oryzeae</taxon>
        <taxon>Oryzinae</taxon>
        <taxon>Oryza</taxon>
        <taxon>Oryza sativa</taxon>
    </lineage>
</organism>
<gene>
    <name evidence="2" type="ORF">P0027G10.63</name>
    <name evidence="1" type="ORF">P0505H05.10</name>
</gene>
<reference evidence="2" key="2">
    <citation type="submission" date="2002-09" db="EMBL/GenBank/DDBJ databases">
        <title>Oryza sativa nipponbare(GA3) genomic DNA, chromosome 9, PAC clone:P0027G10.</title>
        <authorList>
            <person name="Sasaki T."/>
            <person name="Matsumoto T."/>
            <person name="Katayose Y."/>
        </authorList>
    </citation>
    <scope>NUCLEOTIDE SEQUENCE</scope>
</reference>
<proteinExistence type="predicted"/>
<reference evidence="1" key="1">
    <citation type="submission" date="2002-05" db="EMBL/GenBank/DDBJ databases">
        <title>Oryza sativa nipponbare(GA3) genomic DNA, chromosome 9, PAC clone:P0505H05.</title>
        <authorList>
            <person name="Sasaki T."/>
            <person name="Matsumoto T."/>
            <person name="Katayose Y."/>
        </authorList>
    </citation>
    <scope>NUCLEOTIDE SEQUENCE</scope>
</reference>
<dbReference type="AlphaFoldDB" id="Q6H598"/>
<protein>
    <submittedName>
        <fullName evidence="2">Uncharacterized protein</fullName>
    </submittedName>
</protein>
<dbReference type="Proteomes" id="UP000000763">
    <property type="component" value="Chromosome 9"/>
</dbReference>
<reference evidence="3" key="4">
    <citation type="journal article" date="2008" name="Nucleic Acids Res.">
        <title>The rice annotation project database (RAP-DB): 2008 update.</title>
        <authorList>
            <consortium name="The rice annotation project (RAP)"/>
        </authorList>
    </citation>
    <scope>GENOME REANNOTATION</scope>
    <source>
        <strain evidence="3">cv. Nipponbare</strain>
    </source>
</reference>
<reference evidence="3" key="3">
    <citation type="journal article" date="2005" name="Nature">
        <title>The map-based sequence of the rice genome.</title>
        <authorList>
            <consortium name="International rice genome sequencing project (IRGSP)"/>
            <person name="Matsumoto T."/>
            <person name="Wu J."/>
            <person name="Kanamori H."/>
            <person name="Katayose Y."/>
            <person name="Fujisawa M."/>
            <person name="Namiki N."/>
            <person name="Mizuno H."/>
            <person name="Yamamoto K."/>
            <person name="Antonio B.A."/>
            <person name="Baba T."/>
            <person name="Sakata K."/>
            <person name="Nagamura Y."/>
            <person name="Aoki H."/>
            <person name="Arikawa K."/>
            <person name="Arita K."/>
            <person name="Bito T."/>
            <person name="Chiden Y."/>
            <person name="Fujitsuka N."/>
            <person name="Fukunaka R."/>
            <person name="Hamada M."/>
            <person name="Harada C."/>
            <person name="Hayashi A."/>
            <person name="Hijishita S."/>
            <person name="Honda M."/>
            <person name="Hosokawa S."/>
            <person name="Ichikawa Y."/>
            <person name="Idonuma A."/>
            <person name="Iijima M."/>
            <person name="Ikeda M."/>
            <person name="Ikeno M."/>
            <person name="Ito K."/>
            <person name="Ito S."/>
            <person name="Ito T."/>
            <person name="Ito Y."/>
            <person name="Ito Y."/>
            <person name="Iwabuchi A."/>
            <person name="Kamiya K."/>
            <person name="Karasawa W."/>
            <person name="Kurita K."/>
            <person name="Katagiri S."/>
            <person name="Kikuta A."/>
            <person name="Kobayashi H."/>
            <person name="Kobayashi N."/>
            <person name="Machita K."/>
            <person name="Maehara T."/>
            <person name="Masukawa M."/>
            <person name="Mizubayashi T."/>
            <person name="Mukai Y."/>
            <person name="Nagasaki H."/>
            <person name="Nagata Y."/>
            <person name="Naito S."/>
            <person name="Nakashima M."/>
            <person name="Nakama Y."/>
            <person name="Nakamichi Y."/>
            <person name="Nakamura M."/>
            <person name="Meguro A."/>
            <person name="Negishi M."/>
            <person name="Ohta I."/>
            <person name="Ohta T."/>
            <person name="Okamoto M."/>
            <person name="Ono N."/>
            <person name="Saji S."/>
            <person name="Sakaguchi M."/>
            <person name="Sakai K."/>
            <person name="Shibata M."/>
            <person name="Shimokawa T."/>
            <person name="Song J."/>
            <person name="Takazaki Y."/>
            <person name="Terasawa K."/>
            <person name="Tsugane M."/>
            <person name="Tsuji K."/>
            <person name="Ueda S."/>
            <person name="Waki K."/>
            <person name="Yamagata H."/>
            <person name="Yamamoto M."/>
            <person name="Yamamoto S."/>
            <person name="Yamane H."/>
            <person name="Yoshiki S."/>
            <person name="Yoshihara R."/>
            <person name="Yukawa K."/>
            <person name="Zhong H."/>
            <person name="Yano M."/>
            <person name="Yuan Q."/>
            <person name="Ouyang S."/>
            <person name="Liu J."/>
            <person name="Jones K.M."/>
            <person name="Gansberger K."/>
            <person name="Moffat K."/>
            <person name="Hill J."/>
            <person name="Bera J."/>
            <person name="Fadrosh D."/>
            <person name="Jin S."/>
            <person name="Johri S."/>
            <person name="Kim M."/>
            <person name="Overton L."/>
            <person name="Reardon M."/>
            <person name="Tsitrin T."/>
            <person name="Vuong H."/>
            <person name="Weaver B."/>
            <person name="Ciecko A."/>
            <person name="Tallon L."/>
            <person name="Jackson J."/>
            <person name="Pai G."/>
            <person name="Aken S.V."/>
            <person name="Utterback T."/>
            <person name="Reidmuller S."/>
            <person name="Feldblyum T."/>
            <person name="Hsiao J."/>
            <person name="Zismann V."/>
            <person name="Iobst S."/>
            <person name="de Vazeille A.R."/>
            <person name="Buell C.R."/>
            <person name="Ying K."/>
            <person name="Li Y."/>
            <person name="Lu T."/>
            <person name="Huang Y."/>
            <person name="Zhao Q."/>
            <person name="Feng Q."/>
            <person name="Zhang L."/>
            <person name="Zhu J."/>
            <person name="Weng Q."/>
            <person name="Mu J."/>
            <person name="Lu Y."/>
            <person name="Fan D."/>
            <person name="Liu Y."/>
            <person name="Guan J."/>
            <person name="Zhang Y."/>
            <person name="Yu S."/>
            <person name="Liu X."/>
            <person name="Zhang Y."/>
            <person name="Hong G."/>
            <person name="Han B."/>
            <person name="Choisne N."/>
            <person name="Demange N."/>
            <person name="Orjeda G."/>
            <person name="Samain S."/>
            <person name="Cattolico L."/>
            <person name="Pelletier E."/>
            <person name="Couloux A."/>
            <person name="Segurens B."/>
            <person name="Wincker P."/>
            <person name="D'Hont A."/>
            <person name="Scarpelli C."/>
            <person name="Weissenbach J."/>
            <person name="Salanoubat M."/>
            <person name="Quetier F."/>
            <person name="Yu Y."/>
            <person name="Kim H.R."/>
            <person name="Rambo T."/>
            <person name="Currie J."/>
            <person name="Collura K."/>
            <person name="Luo M."/>
            <person name="Yang T."/>
            <person name="Ammiraju J.S.S."/>
            <person name="Engler F."/>
            <person name="Soderlund C."/>
            <person name="Wing R.A."/>
            <person name="Palmer L.E."/>
            <person name="de la Bastide M."/>
            <person name="Spiegel L."/>
            <person name="Nascimento L."/>
            <person name="Zutavern T."/>
            <person name="O'Shaughnessy A."/>
            <person name="Dike S."/>
            <person name="Dedhia N."/>
            <person name="Preston R."/>
            <person name="Balija V."/>
            <person name="McCombie W.R."/>
            <person name="Chow T."/>
            <person name="Chen H."/>
            <person name="Chung M."/>
            <person name="Chen C."/>
            <person name="Shaw J."/>
            <person name="Wu H."/>
            <person name="Hsiao K."/>
            <person name="Chao Y."/>
            <person name="Chu M."/>
            <person name="Cheng C."/>
            <person name="Hour A."/>
            <person name="Lee P."/>
            <person name="Lin S."/>
            <person name="Lin Y."/>
            <person name="Liou J."/>
            <person name="Liu S."/>
            <person name="Hsing Y."/>
            <person name="Raghuvanshi S."/>
            <person name="Mohanty A."/>
            <person name="Bharti A.K."/>
            <person name="Gaur A."/>
            <person name="Gupta V."/>
            <person name="Kumar D."/>
            <person name="Ravi V."/>
            <person name="Vij S."/>
            <person name="Kapur A."/>
            <person name="Khurana P."/>
            <person name="Khurana P."/>
            <person name="Khurana J.P."/>
            <person name="Tyagi A.K."/>
            <person name="Gaikwad K."/>
            <person name="Singh A."/>
            <person name="Dalal V."/>
            <person name="Srivastava S."/>
            <person name="Dixit A."/>
            <person name="Pal A.K."/>
            <person name="Ghazi I.A."/>
            <person name="Yadav M."/>
            <person name="Pandit A."/>
            <person name="Bhargava A."/>
            <person name="Sureshbabu K."/>
            <person name="Batra K."/>
            <person name="Sharma T.R."/>
            <person name="Mohapatra T."/>
            <person name="Singh N.K."/>
            <person name="Messing J."/>
            <person name="Nelson A.B."/>
            <person name="Fuks G."/>
            <person name="Kavchok S."/>
            <person name="Keizer G."/>
            <person name="Linton E."/>
            <person name="Llaca V."/>
            <person name="Song R."/>
            <person name="Tanyolac B."/>
            <person name="Young S."/>
            <person name="Ho-Il K."/>
            <person name="Hahn J.H."/>
            <person name="Sangsakoo G."/>
            <person name="Vanavichit A."/>
            <person name="de Mattos Luiz.A.T."/>
            <person name="Zimmer P.D."/>
            <person name="Malone G."/>
            <person name="Dellagostin O."/>
            <person name="de Oliveira A.C."/>
            <person name="Bevan M."/>
            <person name="Bancroft I."/>
            <person name="Minx P."/>
            <person name="Cordum H."/>
            <person name="Wilson R."/>
            <person name="Cheng Z."/>
            <person name="Jin W."/>
            <person name="Jiang J."/>
            <person name="Leong S.A."/>
            <person name="Iwama H."/>
            <person name="Gojobori T."/>
            <person name="Itoh T."/>
            <person name="Niimura Y."/>
            <person name="Fujii Y."/>
            <person name="Habara T."/>
            <person name="Sakai H."/>
            <person name="Sato Y."/>
            <person name="Wilson G."/>
            <person name="Kumar K."/>
            <person name="McCouch S."/>
            <person name="Juretic N."/>
            <person name="Hoen D."/>
            <person name="Wright S."/>
            <person name="Bruskiewich R."/>
            <person name="Bureau T."/>
            <person name="Miyao A."/>
            <person name="Hirochika H."/>
            <person name="Nishikawa T."/>
            <person name="Kadowaki K."/>
            <person name="Sugiura M."/>
            <person name="Burr B."/>
            <person name="Sasaki T."/>
        </authorList>
    </citation>
    <scope>NUCLEOTIDE SEQUENCE [LARGE SCALE GENOMIC DNA]</scope>
    <source>
        <strain evidence="3">cv. Nipponbare</strain>
    </source>
</reference>
<name>Q6H598_ORYSJ</name>